<comment type="caution">
    <text evidence="3">The sequence shown here is derived from an EMBL/GenBank/DDBJ whole genome shotgun (WGS) entry which is preliminary data.</text>
</comment>
<sequence>MELGFPDANTAIGFLEFPMFLGRVSQELTIAGLLKYPYTLVAMAIDQEKELDRRKGLGFGTQFLAELSSALGSAIRGQPTEIRSEIDVVARYEDLFLFSFPNTDFNEAMVPMRRVIDIARRESQRAVGDKEFLLPIACGLLTWEPVSGPIDPADFVYRTIEALYQAKKEAPNKLYLLRLGMKDQDPEKLRVKHNQTAPLRLKTKPIVGLLEAGGTAGPAAGKAAGRAGESTDKNKKAKKAKGKKGEKPKKPEKSTLSSKAQSEKGKKDKAAKPIWKFW</sequence>
<dbReference type="InterPro" id="IPR000160">
    <property type="entry name" value="GGDEF_dom"/>
</dbReference>
<dbReference type="Pfam" id="PF00990">
    <property type="entry name" value="GGDEF"/>
    <property type="match status" value="1"/>
</dbReference>
<dbReference type="AlphaFoldDB" id="A0A937X4K8"/>
<dbReference type="Proteomes" id="UP000703893">
    <property type="component" value="Unassembled WGS sequence"/>
</dbReference>
<reference evidence="3 4" key="1">
    <citation type="submission" date="2019-03" db="EMBL/GenBank/DDBJ databases">
        <title>Lake Tanganyika Metagenome-Assembled Genomes (MAGs).</title>
        <authorList>
            <person name="Tran P."/>
        </authorList>
    </citation>
    <scope>NUCLEOTIDE SEQUENCE [LARGE SCALE GENOMIC DNA]</scope>
    <source>
        <strain evidence="3">K_DeepCast_65m_m2_236</strain>
    </source>
</reference>
<evidence type="ECO:0000259" key="2">
    <source>
        <dbReference type="Pfam" id="PF00990"/>
    </source>
</evidence>
<evidence type="ECO:0000256" key="1">
    <source>
        <dbReference type="SAM" id="MobiDB-lite"/>
    </source>
</evidence>
<dbReference type="EMBL" id="VGJX01000164">
    <property type="protein sequence ID" value="MBM3274255.1"/>
    <property type="molecule type" value="Genomic_DNA"/>
</dbReference>
<feature type="domain" description="GGDEF" evidence="2">
    <location>
        <begin position="20"/>
        <end position="172"/>
    </location>
</feature>
<evidence type="ECO:0000313" key="4">
    <source>
        <dbReference type="Proteomes" id="UP000703893"/>
    </source>
</evidence>
<evidence type="ECO:0000313" key="3">
    <source>
        <dbReference type="EMBL" id="MBM3274255.1"/>
    </source>
</evidence>
<dbReference type="InterPro" id="IPR029787">
    <property type="entry name" value="Nucleotide_cyclase"/>
</dbReference>
<dbReference type="SUPFAM" id="SSF55073">
    <property type="entry name" value="Nucleotide cyclase"/>
    <property type="match status" value="1"/>
</dbReference>
<proteinExistence type="predicted"/>
<dbReference type="Gene3D" id="3.30.70.270">
    <property type="match status" value="1"/>
</dbReference>
<feature type="compositionally biased region" description="Low complexity" evidence="1">
    <location>
        <begin position="217"/>
        <end position="228"/>
    </location>
</feature>
<organism evidence="3 4">
    <name type="scientific">Candidatus Tanganyikabacteria bacterium</name>
    <dbReference type="NCBI Taxonomy" id="2961651"/>
    <lineage>
        <taxon>Bacteria</taxon>
        <taxon>Bacillati</taxon>
        <taxon>Candidatus Sericytochromatia</taxon>
        <taxon>Candidatus Tanganyikabacteria</taxon>
    </lineage>
</organism>
<gene>
    <name evidence="3" type="ORF">FJZ00_03825</name>
</gene>
<accession>A0A937X4K8</accession>
<feature type="region of interest" description="Disordered" evidence="1">
    <location>
        <begin position="215"/>
        <end position="278"/>
    </location>
</feature>
<dbReference type="InterPro" id="IPR043128">
    <property type="entry name" value="Rev_trsase/Diguanyl_cyclase"/>
</dbReference>
<feature type="compositionally biased region" description="Basic and acidic residues" evidence="1">
    <location>
        <begin position="261"/>
        <end position="271"/>
    </location>
</feature>
<protein>
    <submittedName>
        <fullName evidence="3">Diguanylate cyclase</fullName>
    </submittedName>
</protein>
<name>A0A937X4K8_9BACT</name>
<feature type="compositionally biased region" description="Basic and acidic residues" evidence="1">
    <location>
        <begin position="243"/>
        <end position="253"/>
    </location>
</feature>